<evidence type="ECO:0008006" key="4">
    <source>
        <dbReference type="Google" id="ProtNLM"/>
    </source>
</evidence>
<evidence type="ECO:0000313" key="2">
    <source>
        <dbReference type="EMBL" id="TNV84008.1"/>
    </source>
</evidence>
<reference evidence="2" key="1">
    <citation type="submission" date="2019-06" db="EMBL/GenBank/DDBJ databases">
        <authorList>
            <person name="Zheng W."/>
        </authorList>
    </citation>
    <scope>NUCLEOTIDE SEQUENCE</scope>
    <source>
        <strain evidence="2">QDHG01</strain>
    </source>
</reference>
<feature type="region of interest" description="Disordered" evidence="1">
    <location>
        <begin position="188"/>
        <end position="256"/>
    </location>
</feature>
<dbReference type="SUPFAM" id="SSF49562">
    <property type="entry name" value="C2 domain (Calcium/lipid-binding domain, CaLB)"/>
    <property type="match status" value="1"/>
</dbReference>
<keyword evidence="3" id="KW-1185">Reference proteome</keyword>
<sequence>MKKRNSIASNGSSMSLKRNSLRKSFQFPSLNMRSLEINNQSAEPVTWLGELTIKVIEGTIFHRTDRKIERAAIQFEGRTIPDHRVRTNFIELSDVEDMNPHWNKTFVIPFTELSDRVKIACLTRQAPTNGVQHHSSEVCSTLLDIYALTKGEKKSHKDWFMLREKATFKIAGHVYLEVLYKRNDKTVEDVPEEGKEEDYEDLERDTQPKESFLNYQNNEQKMTIKVTPDPSVAPEHKQSPISSRRTGQTFNHIQQS</sequence>
<proteinExistence type="predicted"/>
<feature type="compositionally biased region" description="Acidic residues" evidence="1">
    <location>
        <begin position="189"/>
        <end position="203"/>
    </location>
</feature>
<feature type="compositionally biased region" description="Polar residues" evidence="1">
    <location>
        <begin position="239"/>
        <end position="256"/>
    </location>
</feature>
<dbReference type="AlphaFoldDB" id="A0A8J8NYK0"/>
<evidence type="ECO:0000256" key="1">
    <source>
        <dbReference type="SAM" id="MobiDB-lite"/>
    </source>
</evidence>
<evidence type="ECO:0000313" key="3">
    <source>
        <dbReference type="Proteomes" id="UP000785679"/>
    </source>
</evidence>
<protein>
    <recommendedName>
        <fullName evidence="4">C2 domain-containing protein</fullName>
    </recommendedName>
</protein>
<dbReference type="InterPro" id="IPR035892">
    <property type="entry name" value="C2_domain_sf"/>
</dbReference>
<dbReference type="Proteomes" id="UP000785679">
    <property type="component" value="Unassembled WGS sequence"/>
</dbReference>
<dbReference type="EMBL" id="RRYP01003224">
    <property type="protein sequence ID" value="TNV84008.1"/>
    <property type="molecule type" value="Genomic_DNA"/>
</dbReference>
<accession>A0A8J8NYK0</accession>
<name>A0A8J8NYK0_HALGN</name>
<comment type="caution">
    <text evidence="2">The sequence shown here is derived from an EMBL/GenBank/DDBJ whole genome shotgun (WGS) entry which is preliminary data.</text>
</comment>
<organism evidence="2 3">
    <name type="scientific">Halteria grandinella</name>
    <dbReference type="NCBI Taxonomy" id="5974"/>
    <lineage>
        <taxon>Eukaryota</taxon>
        <taxon>Sar</taxon>
        <taxon>Alveolata</taxon>
        <taxon>Ciliophora</taxon>
        <taxon>Intramacronucleata</taxon>
        <taxon>Spirotrichea</taxon>
        <taxon>Stichotrichia</taxon>
        <taxon>Sporadotrichida</taxon>
        <taxon>Halteriidae</taxon>
        <taxon>Halteria</taxon>
    </lineage>
</organism>
<gene>
    <name evidence="2" type="ORF">FGO68_gene479</name>
</gene>